<protein>
    <submittedName>
        <fullName evidence="3">Flagellar hook-length control protein FliK</fullName>
    </submittedName>
</protein>
<feature type="compositionally biased region" description="Gly residues" evidence="1">
    <location>
        <begin position="265"/>
        <end position="280"/>
    </location>
</feature>
<dbReference type="InterPro" id="IPR021136">
    <property type="entry name" value="Flagellar_hook_control-like_C"/>
</dbReference>
<keyword evidence="4" id="KW-1185">Reference proteome</keyword>
<feature type="domain" description="Flagellar hook-length control protein-like C-terminal" evidence="2">
    <location>
        <begin position="197"/>
        <end position="256"/>
    </location>
</feature>
<accession>A0A839QP87</accession>
<reference evidence="3 4" key="1">
    <citation type="submission" date="2020-08" db="EMBL/GenBank/DDBJ databases">
        <title>Sequencing the genomes of 1000 actinobacteria strains.</title>
        <authorList>
            <person name="Klenk H.-P."/>
        </authorList>
    </citation>
    <scope>NUCLEOTIDE SEQUENCE [LARGE SCALE GENOMIC DNA]</scope>
    <source>
        <strain evidence="3 4">DSM 22826</strain>
    </source>
</reference>
<keyword evidence="3" id="KW-0969">Cilium</keyword>
<dbReference type="CDD" id="cd17470">
    <property type="entry name" value="T3SS_Flik_C"/>
    <property type="match status" value="1"/>
</dbReference>
<name>A0A839QP87_9MICC</name>
<feature type="region of interest" description="Disordered" evidence="1">
    <location>
        <begin position="1"/>
        <end position="49"/>
    </location>
</feature>
<evidence type="ECO:0000259" key="2">
    <source>
        <dbReference type="Pfam" id="PF02120"/>
    </source>
</evidence>
<dbReference type="Pfam" id="PF02120">
    <property type="entry name" value="Flg_hook"/>
    <property type="match status" value="1"/>
</dbReference>
<comment type="caution">
    <text evidence="3">The sequence shown here is derived from an EMBL/GenBank/DDBJ whole genome shotgun (WGS) entry which is preliminary data.</text>
</comment>
<organism evidence="3 4">
    <name type="scientific">Paeniglutamicibacter cryotolerans</name>
    <dbReference type="NCBI Taxonomy" id="670079"/>
    <lineage>
        <taxon>Bacteria</taxon>
        <taxon>Bacillati</taxon>
        <taxon>Actinomycetota</taxon>
        <taxon>Actinomycetes</taxon>
        <taxon>Micrococcales</taxon>
        <taxon>Micrococcaceae</taxon>
        <taxon>Paeniglutamicibacter</taxon>
    </lineage>
</organism>
<dbReference type="InterPro" id="IPR038610">
    <property type="entry name" value="FliK-like_C_sf"/>
</dbReference>
<feature type="compositionally biased region" description="Low complexity" evidence="1">
    <location>
        <begin position="289"/>
        <end position="302"/>
    </location>
</feature>
<evidence type="ECO:0000313" key="3">
    <source>
        <dbReference type="EMBL" id="MBB2993891.1"/>
    </source>
</evidence>
<dbReference type="Proteomes" id="UP000523000">
    <property type="component" value="Unassembled WGS sequence"/>
</dbReference>
<proteinExistence type="predicted"/>
<feature type="region of interest" description="Disordered" evidence="1">
    <location>
        <begin position="257"/>
        <end position="323"/>
    </location>
</feature>
<sequence length="323" mass="31525">MDMVGAGTPDAGTALPATTQQLTGPELDAASPLPAVASQPEESAVQEPTEDAIGTAATTVNPGHVPAGFTATAPARAAMAVHAESPVRPLTAAAVLTAGPGAEQVQGAALTTSSHPVPPLAATAGQPVVALPIPLLVPVEETPAGAAPHGMANASVQLEPATALAPALASAPVRAPQAEPLHRQLAGPLLMLATGPHGERTLSIQVAPEALGPITVKAVIGVEGLRVELTAPGEAGREALRNMLPELRRELASTGAGTVHIGTGPEQGGTGNGPASGGAGHFAPGRQCPGSAAGPQPGSPAQLPEPAAPVTSTTRSSGLDILA</sequence>
<keyword evidence="3" id="KW-0966">Cell projection</keyword>
<keyword evidence="3" id="KW-0282">Flagellum</keyword>
<dbReference type="Gene3D" id="3.30.750.140">
    <property type="match status" value="1"/>
</dbReference>
<evidence type="ECO:0000256" key="1">
    <source>
        <dbReference type="SAM" id="MobiDB-lite"/>
    </source>
</evidence>
<evidence type="ECO:0000313" key="4">
    <source>
        <dbReference type="Proteomes" id="UP000523000"/>
    </source>
</evidence>
<gene>
    <name evidence="3" type="ORF">E9229_000082</name>
</gene>
<dbReference type="EMBL" id="JACHVS010000001">
    <property type="protein sequence ID" value="MBB2993891.1"/>
    <property type="molecule type" value="Genomic_DNA"/>
</dbReference>
<dbReference type="AlphaFoldDB" id="A0A839QP87"/>